<reference evidence="2" key="1">
    <citation type="submission" date="2022-05" db="EMBL/GenBank/DDBJ databases">
        <title>The Musa troglodytarum L. genome provides insights into the mechanism of non-climacteric behaviour and enrichment of carotenoids.</title>
        <authorList>
            <person name="Wang J."/>
        </authorList>
    </citation>
    <scope>NUCLEOTIDE SEQUENCE</scope>
    <source>
        <tissue evidence="2">Leaf</tissue>
    </source>
</reference>
<sequence length="160" mass="18040">MLRRKRHRALLLRRRRGRKESPNEATCSRVPRHEDAPRLHLDHQLVHPHRHVPPQPLERVPQSLELHQPDLLQVRVQQAGRGTPPPPQGRLQRVLPRPLRRQPLSELDVLPVELEDQRGPRRDRPAVCESGRSWRGTAGEEAADDGVDGGVAEGEGLAGG</sequence>
<accession>A0A9E7K1A4</accession>
<dbReference type="Proteomes" id="UP001055439">
    <property type="component" value="Chromosome 5"/>
</dbReference>
<evidence type="ECO:0000313" key="3">
    <source>
        <dbReference type="Proteomes" id="UP001055439"/>
    </source>
</evidence>
<protein>
    <submittedName>
        <fullName evidence="2">Uncharacterized protein</fullName>
    </submittedName>
</protein>
<feature type="compositionally biased region" description="Basic and acidic residues" evidence="1">
    <location>
        <begin position="115"/>
        <end position="126"/>
    </location>
</feature>
<feature type="compositionally biased region" description="Low complexity" evidence="1">
    <location>
        <begin position="89"/>
        <end position="104"/>
    </location>
</feature>
<gene>
    <name evidence="2" type="ORF">MUK42_19252</name>
</gene>
<name>A0A9E7K1A4_9LILI</name>
<feature type="compositionally biased region" description="Gly residues" evidence="1">
    <location>
        <begin position="148"/>
        <end position="160"/>
    </location>
</feature>
<keyword evidence="3" id="KW-1185">Reference proteome</keyword>
<dbReference type="EMBL" id="CP097507">
    <property type="protein sequence ID" value="URE01311.1"/>
    <property type="molecule type" value="Genomic_DNA"/>
</dbReference>
<feature type="region of interest" description="Disordered" evidence="1">
    <location>
        <begin position="78"/>
        <end position="160"/>
    </location>
</feature>
<proteinExistence type="predicted"/>
<dbReference type="AlphaFoldDB" id="A0A9E7K1A4"/>
<organism evidence="2 3">
    <name type="scientific">Musa troglodytarum</name>
    <name type="common">fe'i banana</name>
    <dbReference type="NCBI Taxonomy" id="320322"/>
    <lineage>
        <taxon>Eukaryota</taxon>
        <taxon>Viridiplantae</taxon>
        <taxon>Streptophyta</taxon>
        <taxon>Embryophyta</taxon>
        <taxon>Tracheophyta</taxon>
        <taxon>Spermatophyta</taxon>
        <taxon>Magnoliopsida</taxon>
        <taxon>Liliopsida</taxon>
        <taxon>Zingiberales</taxon>
        <taxon>Musaceae</taxon>
        <taxon>Musa</taxon>
    </lineage>
</organism>
<evidence type="ECO:0000313" key="2">
    <source>
        <dbReference type="EMBL" id="URE01311.1"/>
    </source>
</evidence>
<evidence type="ECO:0000256" key="1">
    <source>
        <dbReference type="SAM" id="MobiDB-lite"/>
    </source>
</evidence>